<dbReference type="GO" id="GO:0004519">
    <property type="term" value="F:endonuclease activity"/>
    <property type="evidence" value="ECO:0007669"/>
    <property type="project" value="InterPro"/>
</dbReference>
<feature type="non-terminal residue" evidence="2">
    <location>
        <position position="1"/>
    </location>
</feature>
<dbReference type="AlphaFoldDB" id="A0A0F9RN61"/>
<gene>
    <name evidence="2" type="ORF">LCGC14_0952940</name>
</gene>
<comment type="caution">
    <text evidence="2">The sequence shown here is derived from an EMBL/GenBank/DDBJ whole genome shotgun (WGS) entry which is preliminary data.</text>
</comment>
<name>A0A0F9RN61_9ZZZZ</name>
<sequence length="283" mass="32582">SRVKAAFLHAYFSCDGYVGKGENSPKIEAYSVNQLLLEDVRNLLQSLNIQSKIYLKKSNIDIVDKNTGKNYQYNNHVSYRLQIFDYQSLFRFCNYIGIKKSYSANRVINFEIKEPIEFTEIKDIEPIGTKKTYDLSIMHEDVDRGTCRNFIINNGLQMHNSGKDFMVSLMALYEVMRLLEIPGGSPFKYYNIAEGNPVFILTVANSTDQARILFTEIKEKMTSSEYFRDKIGHIEADKISLRTPQDVAFCELVFDVGDGPVFYDVLKKEEQNEQEESQTVTAK</sequence>
<dbReference type="Gene3D" id="3.10.28.10">
    <property type="entry name" value="Homing endonucleases"/>
    <property type="match status" value="1"/>
</dbReference>
<evidence type="ECO:0000259" key="1">
    <source>
        <dbReference type="PROSITE" id="PS50819"/>
    </source>
</evidence>
<dbReference type="EMBL" id="LAZR01003401">
    <property type="protein sequence ID" value="KKN18733.1"/>
    <property type="molecule type" value="Genomic_DNA"/>
</dbReference>
<dbReference type="GO" id="GO:0016539">
    <property type="term" value="P:intein-mediated protein splicing"/>
    <property type="evidence" value="ECO:0007669"/>
    <property type="project" value="InterPro"/>
</dbReference>
<dbReference type="PROSITE" id="PS50819">
    <property type="entry name" value="INTEIN_ENDONUCLEASE"/>
    <property type="match status" value="1"/>
</dbReference>
<dbReference type="InterPro" id="IPR004042">
    <property type="entry name" value="Intein_endonuc_central"/>
</dbReference>
<dbReference type="SUPFAM" id="SSF55608">
    <property type="entry name" value="Homing endonucleases"/>
    <property type="match status" value="1"/>
</dbReference>
<organism evidence="2">
    <name type="scientific">marine sediment metagenome</name>
    <dbReference type="NCBI Taxonomy" id="412755"/>
    <lineage>
        <taxon>unclassified sequences</taxon>
        <taxon>metagenomes</taxon>
        <taxon>ecological metagenomes</taxon>
    </lineage>
</organism>
<proteinExistence type="predicted"/>
<evidence type="ECO:0000313" key="2">
    <source>
        <dbReference type="EMBL" id="KKN18733.1"/>
    </source>
</evidence>
<dbReference type="InterPro" id="IPR006142">
    <property type="entry name" value="INTEIN"/>
</dbReference>
<protein>
    <recommendedName>
        <fullName evidence="1">DOD-type homing endonuclease domain-containing protein</fullName>
    </recommendedName>
</protein>
<dbReference type="InterPro" id="IPR027434">
    <property type="entry name" value="Homing_endonucl"/>
</dbReference>
<dbReference type="PRINTS" id="PR00379">
    <property type="entry name" value="INTEIN"/>
</dbReference>
<accession>A0A0F9RN61</accession>
<reference evidence="2" key="1">
    <citation type="journal article" date="2015" name="Nature">
        <title>Complex archaea that bridge the gap between prokaryotes and eukaryotes.</title>
        <authorList>
            <person name="Spang A."/>
            <person name="Saw J.H."/>
            <person name="Jorgensen S.L."/>
            <person name="Zaremba-Niedzwiedzka K."/>
            <person name="Martijn J."/>
            <person name="Lind A.E."/>
            <person name="van Eijk R."/>
            <person name="Schleper C."/>
            <person name="Guy L."/>
            <person name="Ettema T.J."/>
        </authorList>
    </citation>
    <scope>NUCLEOTIDE SEQUENCE</scope>
</reference>
<feature type="domain" description="DOD-type homing endonuclease" evidence="1">
    <location>
        <begin position="1"/>
        <end position="49"/>
    </location>
</feature>
<dbReference type="Pfam" id="PF14528">
    <property type="entry name" value="LAGLIDADG_3"/>
    <property type="match status" value="1"/>
</dbReference>
<dbReference type="InterPro" id="IPR004860">
    <property type="entry name" value="LAGLIDADG_dom"/>
</dbReference>